<accession>A0ABN7VBI4</accession>
<evidence type="ECO:0000313" key="2">
    <source>
        <dbReference type="EMBL" id="CAG8751443.1"/>
    </source>
</evidence>
<feature type="region of interest" description="Disordered" evidence="1">
    <location>
        <begin position="54"/>
        <end position="78"/>
    </location>
</feature>
<dbReference type="PANTHER" id="PTHR35871">
    <property type="entry name" value="EXPRESSED PROTEIN"/>
    <property type="match status" value="1"/>
</dbReference>
<name>A0ABN7VBI4_GIGMA</name>
<evidence type="ECO:0000256" key="1">
    <source>
        <dbReference type="SAM" id="MobiDB-lite"/>
    </source>
</evidence>
<comment type="caution">
    <text evidence="2">The sequence shown here is derived from an EMBL/GenBank/DDBJ whole genome shotgun (WGS) entry which is preliminary data.</text>
</comment>
<evidence type="ECO:0000313" key="3">
    <source>
        <dbReference type="Proteomes" id="UP000789901"/>
    </source>
</evidence>
<keyword evidence="3" id="KW-1185">Reference proteome</keyword>
<dbReference type="Proteomes" id="UP000789901">
    <property type="component" value="Unassembled WGS sequence"/>
</dbReference>
<gene>
    <name evidence="2" type="ORF">GMARGA_LOCUS16438</name>
</gene>
<feature type="region of interest" description="Disordered" evidence="1">
    <location>
        <begin position="145"/>
        <end position="192"/>
    </location>
</feature>
<organism evidence="2 3">
    <name type="scientific">Gigaspora margarita</name>
    <dbReference type="NCBI Taxonomy" id="4874"/>
    <lineage>
        <taxon>Eukaryota</taxon>
        <taxon>Fungi</taxon>
        <taxon>Fungi incertae sedis</taxon>
        <taxon>Mucoromycota</taxon>
        <taxon>Glomeromycotina</taxon>
        <taxon>Glomeromycetes</taxon>
        <taxon>Diversisporales</taxon>
        <taxon>Gigasporaceae</taxon>
        <taxon>Gigaspora</taxon>
    </lineage>
</organism>
<sequence length="435" mass="49247">NNYLLAVQFETTMPKPSALKRQQNEKINVARSIRQATNTTQSKNLIDLSLSEKYESNNSNRDDDSDNDFVDNDELGNDEDANSIIDRLLAASKASFEKKGQPKLYTGLSARTCQRKNKALKEAAARSLKITSFFCTTNTQLLATDDNEDTEDYGSSEKECDDDESEDDNESEDNDEPEDDNESEDNDKDEEFLINNTIEFVNKIMNKKMLSKTLSKTKKTHYTSVLYFFRLLLDGQGKMEASETVAKESIPPSLRGKLPTKSPLHDEFVSLHLAAYLQTQKFKATPELSGQLIGGYISSVFATNVIKKRPDVVAYHQTFLEELAQLDRFMPKWLDQDCRIRTFLQLNDRPLKDDQEEARVMMVLGANQDGYWDSAKLFEQVRKAIPIFERTHPECVGVFAFDNATSHTAFAENALVASKMNLNPGSSAPKMRDMI</sequence>
<proteinExistence type="predicted"/>
<feature type="non-terminal residue" evidence="2">
    <location>
        <position position="1"/>
    </location>
</feature>
<reference evidence="2 3" key="1">
    <citation type="submission" date="2021-06" db="EMBL/GenBank/DDBJ databases">
        <authorList>
            <person name="Kallberg Y."/>
            <person name="Tangrot J."/>
            <person name="Rosling A."/>
        </authorList>
    </citation>
    <scope>NUCLEOTIDE SEQUENCE [LARGE SCALE GENOMIC DNA]</scope>
    <source>
        <strain evidence="2 3">120-4 pot B 10/14</strain>
    </source>
</reference>
<protein>
    <submittedName>
        <fullName evidence="2">21581_t:CDS:1</fullName>
    </submittedName>
</protein>
<dbReference type="EMBL" id="CAJVQB010011921">
    <property type="protein sequence ID" value="CAG8751443.1"/>
    <property type="molecule type" value="Genomic_DNA"/>
</dbReference>
<feature type="compositionally biased region" description="Acidic residues" evidence="1">
    <location>
        <begin position="63"/>
        <end position="78"/>
    </location>
</feature>
<dbReference type="PANTHER" id="PTHR35871:SF1">
    <property type="entry name" value="CXC1-LIKE CYSTEINE CLUSTER ASSOCIATED WITH KDZ TRANSPOSASES DOMAIN-CONTAINING PROTEIN"/>
    <property type="match status" value="1"/>
</dbReference>